<dbReference type="PANTHER" id="PTHR11158">
    <property type="entry name" value="MSF1/PX19 RELATED"/>
    <property type="match status" value="1"/>
</dbReference>
<feature type="domain" description="PRELI/MSF1" evidence="1">
    <location>
        <begin position="1"/>
        <end position="171"/>
    </location>
</feature>
<organism evidence="2 3">
    <name type="scientific">Trichuris muris</name>
    <name type="common">Mouse whipworm</name>
    <dbReference type="NCBI Taxonomy" id="70415"/>
    <lineage>
        <taxon>Eukaryota</taxon>
        <taxon>Metazoa</taxon>
        <taxon>Ecdysozoa</taxon>
        <taxon>Nematoda</taxon>
        <taxon>Enoplea</taxon>
        <taxon>Dorylaimia</taxon>
        <taxon>Trichinellida</taxon>
        <taxon>Trichuridae</taxon>
        <taxon>Trichuris</taxon>
    </lineage>
</organism>
<dbReference type="GO" id="GO:0005758">
    <property type="term" value="C:mitochondrial intermembrane space"/>
    <property type="evidence" value="ECO:0007669"/>
    <property type="project" value="InterPro"/>
</dbReference>
<dbReference type="PROSITE" id="PS50904">
    <property type="entry name" value="PRELI_MSF1"/>
    <property type="match status" value="1"/>
</dbReference>
<protein>
    <submittedName>
        <fullName evidence="3">PRELI/MSF1 domain-containing protein</fullName>
    </submittedName>
</protein>
<proteinExistence type="predicted"/>
<sequence length="214" mass="24793">MKVWSSEHTFDHDWETVARAAWRKYPNPLKPEVTGIDVVDRSVGDDNILRTTRLLRTEWRIPSWATALIGFKNPSYAQEYSEVDATRRRMMLKSRNLNCRNFVCVEETLNYEPHPKDSSKTLMTQTANISVYGVPLINYMENMLLSMFSFNAQKGCQAMEWVIRNIKKEYEDLSTKLNSEYVQARRSVDGLVRSLDDLSQSLGNGYEPATRPKL</sequence>
<evidence type="ECO:0000313" key="3">
    <source>
        <dbReference type="WBParaSite" id="TMUE_1000003669.1"/>
    </source>
</evidence>
<dbReference type="Proteomes" id="UP000046395">
    <property type="component" value="Unassembled WGS sequence"/>
</dbReference>
<dbReference type="Pfam" id="PF04707">
    <property type="entry name" value="PRELI"/>
    <property type="match status" value="1"/>
</dbReference>
<dbReference type="AlphaFoldDB" id="A0A5S6Q8W3"/>
<evidence type="ECO:0000313" key="2">
    <source>
        <dbReference type="Proteomes" id="UP000046395"/>
    </source>
</evidence>
<dbReference type="InterPro" id="IPR006797">
    <property type="entry name" value="PRELI/MSF1_dom"/>
</dbReference>
<dbReference type="InterPro" id="IPR037365">
    <property type="entry name" value="Slowmo/Ups"/>
</dbReference>
<reference evidence="3" key="1">
    <citation type="submission" date="2019-12" db="UniProtKB">
        <authorList>
            <consortium name="WormBaseParasite"/>
        </authorList>
    </citation>
    <scope>IDENTIFICATION</scope>
</reference>
<accession>A0A5S6Q8W3</accession>
<dbReference type="WBParaSite" id="TMUE_1000003669.1">
    <property type="protein sequence ID" value="TMUE_1000003669.1"/>
    <property type="gene ID" value="WBGene00287643"/>
</dbReference>
<evidence type="ECO:0000259" key="1">
    <source>
        <dbReference type="PROSITE" id="PS50904"/>
    </source>
</evidence>
<keyword evidence="2" id="KW-1185">Reference proteome</keyword>
<name>A0A5S6Q8W3_TRIMR</name>
<dbReference type="STRING" id="70415.A0A5S6Q8W3"/>